<dbReference type="GO" id="GO:0005524">
    <property type="term" value="F:ATP binding"/>
    <property type="evidence" value="ECO:0007669"/>
    <property type="project" value="UniProtKB-KW"/>
</dbReference>
<name>A0AA38H660_9TREE</name>
<dbReference type="Pfam" id="PF00271">
    <property type="entry name" value="Helicase_C"/>
    <property type="match status" value="1"/>
</dbReference>
<sequence>MHVKRQLGCFSRNNGISSLSTNRQKVIYALATGRDCLIQSSLQDDADDHWMMSIMQTINSSVRTTQVLIIVSSPERAKQLHTTLIDLGKTLGVFCHFCVSENPIVRDTARATSNPHFLVGTPERVHELIKSNKINLSTVRMLLLPDADDFASSPGLRTVIPKLLLALPADCHLVMLSVDTPDEVMYAAEGYMREPLLLMEDEIEELLRRMRHFYIMEIPGSWQLDTLWNLCESKLFDHAIVFCATIKRVDWLVSKLEKRGLIAIGIGRATEDAQLKVALDDFRTGAYRLLISTDFHARALGDQPADMIINYDMPHDKFSYLRRLAGHGTSTSRSKAITFVREQDCIMLGHIARSHDILVHEVPRNVTDLIF</sequence>
<dbReference type="SUPFAM" id="SSF52540">
    <property type="entry name" value="P-loop containing nucleoside triphosphate hydrolases"/>
    <property type="match status" value="1"/>
</dbReference>
<feature type="domain" description="Helicase C-terminal" evidence="8">
    <location>
        <begin position="223"/>
        <end position="370"/>
    </location>
</feature>
<evidence type="ECO:0000256" key="4">
    <source>
        <dbReference type="ARBA" id="ARBA00022806"/>
    </source>
</evidence>
<evidence type="ECO:0000313" key="9">
    <source>
        <dbReference type="EMBL" id="KAI9633566.1"/>
    </source>
</evidence>
<gene>
    <name evidence="9" type="ORF">MKK02DRAFT_38222</name>
</gene>
<evidence type="ECO:0000256" key="6">
    <source>
        <dbReference type="ARBA" id="ARBA00047984"/>
    </source>
</evidence>
<evidence type="ECO:0000259" key="8">
    <source>
        <dbReference type="PROSITE" id="PS51194"/>
    </source>
</evidence>
<feature type="domain" description="Helicase ATP-binding" evidence="7">
    <location>
        <begin position="27"/>
        <end position="198"/>
    </location>
</feature>
<keyword evidence="10" id="KW-1185">Reference proteome</keyword>
<keyword evidence="4" id="KW-0347">Helicase</keyword>
<dbReference type="Pfam" id="PF00270">
    <property type="entry name" value="DEAD"/>
    <property type="match status" value="1"/>
</dbReference>
<dbReference type="PROSITE" id="PS51194">
    <property type="entry name" value="HELICASE_CTER"/>
    <property type="match status" value="1"/>
</dbReference>
<evidence type="ECO:0000256" key="2">
    <source>
        <dbReference type="ARBA" id="ARBA00022741"/>
    </source>
</evidence>
<protein>
    <recommendedName>
        <fullName evidence="1">RNA helicase</fullName>
        <ecNumber evidence="1">3.6.4.13</ecNumber>
    </recommendedName>
</protein>
<organism evidence="9 10">
    <name type="scientific">Dioszegia hungarica</name>
    <dbReference type="NCBI Taxonomy" id="4972"/>
    <lineage>
        <taxon>Eukaryota</taxon>
        <taxon>Fungi</taxon>
        <taxon>Dikarya</taxon>
        <taxon>Basidiomycota</taxon>
        <taxon>Agaricomycotina</taxon>
        <taxon>Tremellomycetes</taxon>
        <taxon>Tremellales</taxon>
        <taxon>Bulleribasidiaceae</taxon>
        <taxon>Dioszegia</taxon>
    </lineage>
</organism>
<dbReference type="AlphaFoldDB" id="A0AA38H660"/>
<accession>A0AA38H660</accession>
<dbReference type="InterPro" id="IPR014001">
    <property type="entry name" value="Helicase_ATP-bd"/>
</dbReference>
<dbReference type="EMBL" id="JAKWFO010000008">
    <property type="protein sequence ID" value="KAI9633566.1"/>
    <property type="molecule type" value="Genomic_DNA"/>
</dbReference>
<keyword evidence="5" id="KW-0067">ATP-binding</keyword>
<evidence type="ECO:0000256" key="5">
    <source>
        <dbReference type="ARBA" id="ARBA00022840"/>
    </source>
</evidence>
<comment type="catalytic activity">
    <reaction evidence="6">
        <text>ATP + H2O = ADP + phosphate + H(+)</text>
        <dbReference type="Rhea" id="RHEA:13065"/>
        <dbReference type="ChEBI" id="CHEBI:15377"/>
        <dbReference type="ChEBI" id="CHEBI:15378"/>
        <dbReference type="ChEBI" id="CHEBI:30616"/>
        <dbReference type="ChEBI" id="CHEBI:43474"/>
        <dbReference type="ChEBI" id="CHEBI:456216"/>
        <dbReference type="EC" id="3.6.4.13"/>
    </reaction>
</comment>
<dbReference type="GO" id="GO:0003676">
    <property type="term" value="F:nucleic acid binding"/>
    <property type="evidence" value="ECO:0007669"/>
    <property type="project" value="InterPro"/>
</dbReference>
<dbReference type="InterPro" id="IPR001650">
    <property type="entry name" value="Helicase_C-like"/>
</dbReference>
<evidence type="ECO:0000313" key="10">
    <source>
        <dbReference type="Proteomes" id="UP001164286"/>
    </source>
</evidence>
<dbReference type="GO" id="GO:0003724">
    <property type="term" value="F:RNA helicase activity"/>
    <property type="evidence" value="ECO:0007669"/>
    <property type="project" value="UniProtKB-EC"/>
</dbReference>
<proteinExistence type="predicted"/>
<dbReference type="InterPro" id="IPR011545">
    <property type="entry name" value="DEAD/DEAH_box_helicase_dom"/>
</dbReference>
<reference evidence="9" key="1">
    <citation type="journal article" date="2022" name="G3 (Bethesda)">
        <title>High quality genome of the basidiomycete yeast Dioszegia hungarica PDD-24b-2 isolated from cloud water.</title>
        <authorList>
            <person name="Jarrige D."/>
            <person name="Haridas S."/>
            <person name="Bleykasten-Grosshans C."/>
            <person name="Joly M."/>
            <person name="Nadalig T."/>
            <person name="Sancelme M."/>
            <person name="Vuilleumier S."/>
            <person name="Grigoriev I.V."/>
            <person name="Amato P."/>
            <person name="Bringel F."/>
        </authorList>
    </citation>
    <scope>NUCLEOTIDE SEQUENCE</scope>
    <source>
        <strain evidence="9">PDD-24b-2</strain>
    </source>
</reference>
<dbReference type="Proteomes" id="UP001164286">
    <property type="component" value="Unassembled WGS sequence"/>
</dbReference>
<evidence type="ECO:0000259" key="7">
    <source>
        <dbReference type="PROSITE" id="PS51192"/>
    </source>
</evidence>
<keyword evidence="3 9" id="KW-0378">Hydrolase</keyword>
<dbReference type="GeneID" id="77729201"/>
<dbReference type="Gene3D" id="3.40.50.300">
    <property type="entry name" value="P-loop containing nucleotide triphosphate hydrolases"/>
    <property type="match status" value="2"/>
</dbReference>
<dbReference type="RefSeq" id="XP_052943343.1">
    <property type="nucleotide sequence ID" value="XM_053089996.1"/>
</dbReference>
<evidence type="ECO:0000256" key="1">
    <source>
        <dbReference type="ARBA" id="ARBA00012552"/>
    </source>
</evidence>
<dbReference type="PROSITE" id="PS51192">
    <property type="entry name" value="HELICASE_ATP_BIND_1"/>
    <property type="match status" value="1"/>
</dbReference>
<evidence type="ECO:0000256" key="3">
    <source>
        <dbReference type="ARBA" id="ARBA00022801"/>
    </source>
</evidence>
<dbReference type="EC" id="3.6.4.13" evidence="1"/>
<dbReference type="GO" id="GO:0016787">
    <property type="term" value="F:hydrolase activity"/>
    <property type="evidence" value="ECO:0007669"/>
    <property type="project" value="UniProtKB-KW"/>
</dbReference>
<dbReference type="InterPro" id="IPR027417">
    <property type="entry name" value="P-loop_NTPase"/>
</dbReference>
<keyword evidence="2" id="KW-0547">Nucleotide-binding</keyword>
<comment type="caution">
    <text evidence="9">The sequence shown here is derived from an EMBL/GenBank/DDBJ whole genome shotgun (WGS) entry which is preliminary data.</text>
</comment>
<dbReference type="PANTHER" id="PTHR47960">
    <property type="entry name" value="DEAD-BOX ATP-DEPENDENT RNA HELICASE 50"/>
    <property type="match status" value="1"/>
</dbReference>